<accession>A0A6J1RYK1</accession>
<dbReference type="AlphaFoldDB" id="A0A6J1RYK1"/>
<feature type="transmembrane region" description="Helical" evidence="1">
    <location>
        <begin position="178"/>
        <end position="200"/>
    </location>
</feature>
<keyword evidence="1" id="KW-0812">Transmembrane</keyword>
<dbReference type="PANTHER" id="PTHR21824">
    <property type="entry name" value="TRANSMEMBRANE PROTEIN 177"/>
    <property type="match status" value="1"/>
</dbReference>
<dbReference type="RefSeq" id="XP_026272015.1">
    <property type="nucleotide sequence ID" value="XM_026416230.2"/>
</dbReference>
<dbReference type="KEGG" id="foc:113202138"/>
<keyword evidence="1" id="KW-0472">Membrane</keyword>
<gene>
    <name evidence="3" type="primary">LOC113202138</name>
</gene>
<proteinExistence type="predicted"/>
<dbReference type="PANTHER" id="PTHR21824:SF4">
    <property type="entry name" value="TRANSMEMBRANE PROTEIN 177"/>
    <property type="match status" value="1"/>
</dbReference>
<dbReference type="GeneID" id="113202138"/>
<feature type="transmembrane region" description="Helical" evidence="1">
    <location>
        <begin position="215"/>
        <end position="232"/>
    </location>
</feature>
<dbReference type="Proteomes" id="UP000504606">
    <property type="component" value="Unplaced"/>
</dbReference>
<keyword evidence="1" id="KW-1133">Transmembrane helix</keyword>
<evidence type="ECO:0000256" key="1">
    <source>
        <dbReference type="SAM" id="Phobius"/>
    </source>
</evidence>
<dbReference type="InterPro" id="IPR026620">
    <property type="entry name" value="TMEM177"/>
</dbReference>
<feature type="transmembrane region" description="Helical" evidence="1">
    <location>
        <begin position="23"/>
        <end position="49"/>
    </location>
</feature>
<sequence length="307" mass="34385">MQKFPSTWSTKLNSANFKITRGFAFAAGAGASVLCGSFIVAANTVALSWSRSYCQAKRNDVPLVPTPELRDLAENVMEDFQLSKSEAASVNLFCSSLGTLDVFGSITSRFGALIGLPSFLLSKSTEEVVFNYRLDPSLTKEEMEIQEATYRENSLMSDSAKRYIIAEGLGSVQNSYHFIIPAAFASLGTALTLGGTSFMIRRLNLHMYSFLHRNFLYTITCSAFCVIALSALNKFNEYNLRNTVRRLDKEYIDGGIEYYEKLLARAAVVDNYCYISLSDNIDVWMLIGNFTRKLEVLTKRKEEFSED</sequence>
<name>A0A6J1RYK1_FRAOC</name>
<reference evidence="3" key="1">
    <citation type="submission" date="2025-08" db="UniProtKB">
        <authorList>
            <consortium name="RefSeq"/>
        </authorList>
    </citation>
    <scope>IDENTIFICATION</scope>
    <source>
        <tissue evidence="3">Whole organism</tissue>
    </source>
</reference>
<keyword evidence="2" id="KW-1185">Reference proteome</keyword>
<dbReference type="OrthoDB" id="110174at2759"/>
<evidence type="ECO:0000313" key="2">
    <source>
        <dbReference type="Proteomes" id="UP000504606"/>
    </source>
</evidence>
<organism evidence="2 3">
    <name type="scientific">Frankliniella occidentalis</name>
    <name type="common">Western flower thrips</name>
    <name type="synonym">Euthrips occidentalis</name>
    <dbReference type="NCBI Taxonomy" id="133901"/>
    <lineage>
        <taxon>Eukaryota</taxon>
        <taxon>Metazoa</taxon>
        <taxon>Ecdysozoa</taxon>
        <taxon>Arthropoda</taxon>
        <taxon>Hexapoda</taxon>
        <taxon>Insecta</taxon>
        <taxon>Pterygota</taxon>
        <taxon>Neoptera</taxon>
        <taxon>Paraneoptera</taxon>
        <taxon>Thysanoptera</taxon>
        <taxon>Terebrantia</taxon>
        <taxon>Thripoidea</taxon>
        <taxon>Thripidae</taxon>
        <taxon>Frankliniella</taxon>
    </lineage>
</organism>
<evidence type="ECO:0000313" key="3">
    <source>
        <dbReference type="RefSeq" id="XP_026272015.1"/>
    </source>
</evidence>
<protein>
    <submittedName>
        <fullName evidence="3">Uncharacterized protein LOC113202138</fullName>
    </submittedName>
</protein>
<dbReference type="GO" id="GO:0016020">
    <property type="term" value="C:membrane"/>
    <property type="evidence" value="ECO:0007669"/>
    <property type="project" value="TreeGrafter"/>
</dbReference>